<comment type="subcellular location">
    <subcellularLocation>
        <location evidence="10">Cell membrane</location>
    </subcellularLocation>
    <subcellularLocation>
        <location evidence="1">Endomembrane system</location>
        <topology evidence="1">Multi-pass membrane protein</topology>
    </subcellularLocation>
</comment>
<dbReference type="PROSITE" id="PS00154">
    <property type="entry name" value="ATPASE_E1_E2"/>
    <property type="match status" value="1"/>
</dbReference>
<evidence type="ECO:0000256" key="9">
    <source>
        <dbReference type="ARBA" id="ARBA00023136"/>
    </source>
</evidence>
<keyword evidence="5 10" id="KW-0547">Nucleotide-binding</keyword>
<dbReference type="GO" id="GO:0055070">
    <property type="term" value="P:copper ion homeostasis"/>
    <property type="evidence" value="ECO:0007669"/>
    <property type="project" value="TreeGrafter"/>
</dbReference>
<dbReference type="CDD" id="cd00371">
    <property type="entry name" value="HMA"/>
    <property type="match status" value="2"/>
</dbReference>
<feature type="transmembrane region" description="Helical" evidence="10">
    <location>
        <begin position="272"/>
        <end position="291"/>
    </location>
</feature>
<dbReference type="GO" id="GO:0005524">
    <property type="term" value="F:ATP binding"/>
    <property type="evidence" value="ECO:0007669"/>
    <property type="project" value="UniProtKB-UniRule"/>
</dbReference>
<evidence type="ECO:0000256" key="7">
    <source>
        <dbReference type="ARBA" id="ARBA00022967"/>
    </source>
</evidence>
<dbReference type="CDD" id="cd02094">
    <property type="entry name" value="P-type_ATPase_Cu-like"/>
    <property type="match status" value="1"/>
</dbReference>
<dbReference type="FunFam" id="2.70.150.10:FF:000002">
    <property type="entry name" value="Copper-transporting ATPase 1, putative"/>
    <property type="match status" value="1"/>
</dbReference>
<keyword evidence="7" id="KW-1278">Translocase</keyword>
<organism evidence="12 13">
    <name type="scientific">Candidatus Roizmanbacteria bacterium RIFOXYD1_FULL_38_12</name>
    <dbReference type="NCBI Taxonomy" id="1802093"/>
    <lineage>
        <taxon>Bacteria</taxon>
        <taxon>Candidatus Roizmaniibacteriota</taxon>
    </lineage>
</organism>
<dbReference type="InterPro" id="IPR017969">
    <property type="entry name" value="Heavy-metal-associated_CS"/>
</dbReference>
<dbReference type="Pfam" id="PF00122">
    <property type="entry name" value="E1-E2_ATPase"/>
    <property type="match status" value="1"/>
</dbReference>
<evidence type="ECO:0000313" key="12">
    <source>
        <dbReference type="EMBL" id="OGK73267.1"/>
    </source>
</evidence>
<dbReference type="PRINTS" id="PR00943">
    <property type="entry name" value="CUATPASE"/>
</dbReference>
<evidence type="ECO:0000313" key="13">
    <source>
        <dbReference type="Proteomes" id="UP000177050"/>
    </source>
</evidence>
<dbReference type="InterPro" id="IPR023298">
    <property type="entry name" value="ATPase_P-typ_TM_dom_sf"/>
</dbReference>
<feature type="transmembrane region" description="Helical" evidence="10">
    <location>
        <begin position="562"/>
        <end position="584"/>
    </location>
</feature>
<dbReference type="InterPro" id="IPR027256">
    <property type="entry name" value="P-typ_ATPase_IB"/>
</dbReference>
<dbReference type="InterPro" id="IPR023214">
    <property type="entry name" value="HAD_sf"/>
</dbReference>
<feature type="transmembrane region" description="Helical" evidence="10">
    <location>
        <begin position="907"/>
        <end position="925"/>
    </location>
</feature>
<dbReference type="Pfam" id="PF00403">
    <property type="entry name" value="HMA"/>
    <property type="match status" value="2"/>
</dbReference>
<dbReference type="InterPro" id="IPR044492">
    <property type="entry name" value="P_typ_ATPase_HD_dom"/>
</dbReference>
<evidence type="ECO:0000256" key="2">
    <source>
        <dbReference type="ARBA" id="ARBA00006024"/>
    </source>
</evidence>
<dbReference type="InterPro" id="IPR008250">
    <property type="entry name" value="ATPase_P-typ_transduc_dom_A_sf"/>
</dbReference>
<name>A0A1F7KZG2_9BACT</name>
<evidence type="ECO:0000256" key="5">
    <source>
        <dbReference type="ARBA" id="ARBA00022741"/>
    </source>
</evidence>
<protein>
    <submittedName>
        <fullName evidence="12">Copper-translocating P-type ATPase</fullName>
    </submittedName>
</protein>
<feature type="transmembrane region" description="Helical" evidence="10">
    <location>
        <begin position="303"/>
        <end position="323"/>
    </location>
</feature>
<feature type="transmembrane region" description="Helical" evidence="10">
    <location>
        <begin position="878"/>
        <end position="901"/>
    </location>
</feature>
<keyword evidence="3 10" id="KW-0812">Transmembrane</keyword>
<feature type="transmembrane region" description="Helical" evidence="10">
    <location>
        <begin position="344"/>
        <end position="366"/>
    </location>
</feature>
<dbReference type="SUPFAM" id="SSF81665">
    <property type="entry name" value="Calcium ATPase, transmembrane domain M"/>
    <property type="match status" value="1"/>
</dbReference>
<dbReference type="PANTHER" id="PTHR43520:SF8">
    <property type="entry name" value="P-TYPE CU(+) TRANSPORTER"/>
    <property type="match status" value="1"/>
</dbReference>
<dbReference type="GO" id="GO:0005507">
    <property type="term" value="F:copper ion binding"/>
    <property type="evidence" value="ECO:0007669"/>
    <property type="project" value="TreeGrafter"/>
</dbReference>
<dbReference type="FunFam" id="3.30.70.100:FF:000005">
    <property type="entry name" value="Copper-exporting P-type ATPase A"/>
    <property type="match status" value="1"/>
</dbReference>
<dbReference type="InterPro" id="IPR036163">
    <property type="entry name" value="HMA_dom_sf"/>
</dbReference>
<dbReference type="FunFam" id="3.40.50.1000:FF:000333">
    <property type="entry name" value="Copper-transporting ATPase 2"/>
    <property type="match status" value="1"/>
</dbReference>
<dbReference type="SUPFAM" id="SSF56784">
    <property type="entry name" value="HAD-like"/>
    <property type="match status" value="1"/>
</dbReference>
<dbReference type="PROSITE" id="PS01047">
    <property type="entry name" value="HMA_1"/>
    <property type="match status" value="1"/>
</dbReference>
<feature type="domain" description="HMA" evidence="11">
    <location>
        <begin position="185"/>
        <end position="251"/>
    </location>
</feature>
<dbReference type="PROSITE" id="PS50846">
    <property type="entry name" value="HMA_2"/>
    <property type="match status" value="2"/>
</dbReference>
<evidence type="ECO:0000259" key="11">
    <source>
        <dbReference type="PROSITE" id="PS50846"/>
    </source>
</evidence>
<dbReference type="InterPro" id="IPR018303">
    <property type="entry name" value="ATPase_P-typ_P_site"/>
</dbReference>
<keyword evidence="6 10" id="KW-0067">ATP-binding</keyword>
<dbReference type="NCBIfam" id="TIGR01494">
    <property type="entry name" value="ATPase_P-type"/>
    <property type="match status" value="1"/>
</dbReference>
<dbReference type="EMBL" id="MGBR01000001">
    <property type="protein sequence ID" value="OGK73267.1"/>
    <property type="molecule type" value="Genomic_DNA"/>
</dbReference>
<dbReference type="NCBIfam" id="TIGR01525">
    <property type="entry name" value="ATPase-IB_hvy"/>
    <property type="match status" value="1"/>
</dbReference>
<feature type="transmembrane region" description="Helical" evidence="10">
    <location>
        <begin position="382"/>
        <end position="400"/>
    </location>
</feature>
<dbReference type="PRINTS" id="PR00119">
    <property type="entry name" value="CATATPASE"/>
</dbReference>
<keyword evidence="8 10" id="KW-1133">Transmembrane helix</keyword>
<evidence type="ECO:0000256" key="4">
    <source>
        <dbReference type="ARBA" id="ARBA00022723"/>
    </source>
</evidence>
<dbReference type="GO" id="GO:0012505">
    <property type="term" value="C:endomembrane system"/>
    <property type="evidence" value="ECO:0007669"/>
    <property type="project" value="UniProtKB-SubCell"/>
</dbReference>
<sequence length="966" mass="105856">MKKHVFFTVSGMHCSSCELLTKDELSTLPGVSEVGIDHKSGKGVLILDEEKNSENDVIKAIIKAGYTATIERSENMIFKKNDDIEIIKKTAKAKEPLRVMFESRITADGQMVEKEDGKMQFEGKVENKKKAEFVIPKGHEQETDKYIHGIMKSQNFMRLISEKDEIEHKEVVNNQSLRKEPNTQKRIFLSLSGMHCTSCALIIEKSLSKVQGVKEAHVNFAAEKASIIYDESSVKTDVLVDTVKKTGYSATILDEKDTEFESKKRNKEMKNLFNKFAVSLFLSFPMLYFMLFDFFPWFPGAKLLLPLVGIISLILSTPVQFIIGKGFYKGAWAALRMKTFNMDSLIAIGTTVAYFYSLVNFILYYVNTKSLIGMSGEKIPELYFETAAFLITFVILGKWLEAQAKGRTSDAIKKLMGLQAKTARVLRNGETLDIPIEEVVHNDVILVRPGEKVPVDGVIIKGSSAVDESMITGESLPVEKQINDMVVGGTMNKVGSFEFKTTRIGSETTLSQIIRLVEEAQGSKAPIQDFADKISAYFVPAVIGIAVLTFVIWYLVLGASLSFSLMAFTAVIVIACPCALGLATPTAIMVGTGKGAEYGMLIKGGEPLEGACKINTIVFDKTGTLTKGKPTVTDIISFKEMDEDEVLTIAASLEKQSEHPLAEAIYTYAQEEGLGLSTVEAFKAVPGHGVQGKTDGAEYYFGNRKLMEREAGLSVEKINRKMSRLEEQGKTVMILSNKTEILGIIGVADTVKETSKEAVEKLKKLGIEVYMITGDNVKTARAIASQVGITNVLAEVLPEDKAQNVKRLQDKGKKVAMVGDGINDAPALAQADLGIAMGSGTDVAMEAGGIVIIKNDLRDVANAIDLSKTTMNKIKQNMFFALFYNVMGIPVAARMFAGIGLVLKPELAGLAMALSSISVVSNSLLLRGYKPGKRNILSTIAPIIMILLFSFIFFEFAKFSSGAMKR</sequence>
<feature type="transmembrane region" description="Helical" evidence="10">
    <location>
        <begin position="534"/>
        <end position="556"/>
    </location>
</feature>
<dbReference type="Pfam" id="PF00702">
    <property type="entry name" value="Hydrolase"/>
    <property type="match status" value="1"/>
</dbReference>
<comment type="caution">
    <text evidence="12">The sequence shown here is derived from an EMBL/GenBank/DDBJ whole genome shotgun (WGS) entry which is preliminary data.</text>
</comment>
<keyword evidence="4 10" id="KW-0479">Metal-binding</keyword>
<dbReference type="SUPFAM" id="SSF55008">
    <property type="entry name" value="HMA, heavy metal-associated domain"/>
    <property type="match status" value="2"/>
</dbReference>
<dbReference type="InterPro" id="IPR059000">
    <property type="entry name" value="ATPase_P-type_domA"/>
</dbReference>
<evidence type="ECO:0000256" key="1">
    <source>
        <dbReference type="ARBA" id="ARBA00004127"/>
    </source>
</evidence>
<feature type="domain" description="HMA" evidence="11">
    <location>
        <begin position="3"/>
        <end position="69"/>
    </location>
</feature>
<dbReference type="InterPro" id="IPR036412">
    <property type="entry name" value="HAD-like_sf"/>
</dbReference>
<proteinExistence type="inferred from homology"/>
<dbReference type="InterPro" id="IPR001757">
    <property type="entry name" value="P_typ_ATPase"/>
</dbReference>
<evidence type="ECO:0000256" key="10">
    <source>
        <dbReference type="RuleBase" id="RU362081"/>
    </source>
</evidence>
<dbReference type="GO" id="GO:0005886">
    <property type="term" value="C:plasma membrane"/>
    <property type="evidence" value="ECO:0007669"/>
    <property type="project" value="UniProtKB-SubCell"/>
</dbReference>
<accession>A0A1F7KZG2</accession>
<dbReference type="GO" id="GO:0016887">
    <property type="term" value="F:ATP hydrolysis activity"/>
    <property type="evidence" value="ECO:0007669"/>
    <property type="project" value="InterPro"/>
</dbReference>
<dbReference type="GO" id="GO:0043682">
    <property type="term" value="F:P-type divalent copper transporter activity"/>
    <property type="evidence" value="ECO:0007669"/>
    <property type="project" value="TreeGrafter"/>
</dbReference>
<dbReference type="PROSITE" id="PS01229">
    <property type="entry name" value="COF_2"/>
    <property type="match status" value="1"/>
</dbReference>
<dbReference type="Gene3D" id="2.70.150.10">
    <property type="entry name" value="Calcium-transporting ATPase, cytoplasmic transduction domain A"/>
    <property type="match status" value="1"/>
</dbReference>
<dbReference type="Gene3D" id="3.40.50.1000">
    <property type="entry name" value="HAD superfamily/HAD-like"/>
    <property type="match status" value="1"/>
</dbReference>
<dbReference type="Gene3D" id="3.40.1110.10">
    <property type="entry name" value="Calcium-transporting ATPase, cytoplasmic domain N"/>
    <property type="match status" value="1"/>
</dbReference>
<reference evidence="12 13" key="1">
    <citation type="journal article" date="2016" name="Nat. Commun.">
        <title>Thousands of microbial genomes shed light on interconnected biogeochemical processes in an aquifer system.</title>
        <authorList>
            <person name="Anantharaman K."/>
            <person name="Brown C.T."/>
            <person name="Hug L.A."/>
            <person name="Sharon I."/>
            <person name="Castelle C.J."/>
            <person name="Probst A.J."/>
            <person name="Thomas B.C."/>
            <person name="Singh A."/>
            <person name="Wilkins M.J."/>
            <person name="Karaoz U."/>
            <person name="Brodie E.L."/>
            <person name="Williams K.H."/>
            <person name="Hubbard S.S."/>
            <person name="Banfield J.F."/>
        </authorList>
    </citation>
    <scope>NUCLEOTIDE SEQUENCE [LARGE SCALE GENOMIC DNA]</scope>
</reference>
<dbReference type="Gene3D" id="3.30.70.100">
    <property type="match status" value="2"/>
</dbReference>
<evidence type="ECO:0000256" key="8">
    <source>
        <dbReference type="ARBA" id="ARBA00022989"/>
    </source>
</evidence>
<dbReference type="SFLD" id="SFLDS00003">
    <property type="entry name" value="Haloacid_Dehalogenase"/>
    <property type="match status" value="1"/>
</dbReference>
<dbReference type="AlphaFoldDB" id="A0A1F7KZG2"/>
<dbReference type="SUPFAM" id="SSF81653">
    <property type="entry name" value="Calcium ATPase, transduction domain A"/>
    <property type="match status" value="1"/>
</dbReference>
<dbReference type="PANTHER" id="PTHR43520">
    <property type="entry name" value="ATP7, ISOFORM B"/>
    <property type="match status" value="1"/>
</dbReference>
<dbReference type="Proteomes" id="UP000177050">
    <property type="component" value="Unassembled WGS sequence"/>
</dbReference>
<dbReference type="SFLD" id="SFLDF00027">
    <property type="entry name" value="p-type_atpase"/>
    <property type="match status" value="1"/>
</dbReference>
<comment type="similarity">
    <text evidence="2 10">Belongs to the cation transport ATPase (P-type) (TC 3.A.3) family. Type IB subfamily.</text>
</comment>
<dbReference type="SFLD" id="SFLDG00002">
    <property type="entry name" value="C1.7:_P-type_atpase_like"/>
    <property type="match status" value="1"/>
</dbReference>
<dbReference type="InterPro" id="IPR023299">
    <property type="entry name" value="ATPase_P-typ_cyto_dom_N"/>
</dbReference>
<evidence type="ECO:0000256" key="6">
    <source>
        <dbReference type="ARBA" id="ARBA00022840"/>
    </source>
</evidence>
<feature type="transmembrane region" description="Helical" evidence="10">
    <location>
        <begin position="937"/>
        <end position="957"/>
    </location>
</feature>
<dbReference type="NCBIfam" id="TIGR01511">
    <property type="entry name" value="ATPase-IB1_Cu"/>
    <property type="match status" value="1"/>
</dbReference>
<keyword evidence="10" id="KW-1003">Cell membrane</keyword>
<gene>
    <name evidence="12" type="ORF">A3K52_00510</name>
</gene>
<dbReference type="InterPro" id="IPR006121">
    <property type="entry name" value="HMA_dom"/>
</dbReference>
<evidence type="ECO:0000256" key="3">
    <source>
        <dbReference type="ARBA" id="ARBA00022692"/>
    </source>
</evidence>
<keyword evidence="9 10" id="KW-0472">Membrane</keyword>